<evidence type="ECO:0000256" key="5">
    <source>
        <dbReference type="ARBA" id="ARBA00022801"/>
    </source>
</evidence>
<dbReference type="Gene3D" id="2.60.40.1710">
    <property type="entry name" value="Subtilisin-like superfamily"/>
    <property type="match status" value="1"/>
</dbReference>
<dbReference type="GO" id="GO:0016020">
    <property type="term" value="C:membrane"/>
    <property type="evidence" value="ECO:0007669"/>
    <property type="project" value="InterPro"/>
</dbReference>
<dbReference type="Pfam" id="PF00082">
    <property type="entry name" value="Peptidase_S8"/>
    <property type="match status" value="1"/>
</dbReference>
<keyword evidence="4" id="KW-0732">Signal</keyword>
<proteinExistence type="inferred from homology"/>
<evidence type="ECO:0000256" key="3">
    <source>
        <dbReference type="ARBA" id="ARBA00022670"/>
    </source>
</evidence>
<dbReference type="AlphaFoldDB" id="A0A9D2J5Y3"/>
<keyword evidence="2" id="KW-0134">Cell wall</keyword>
<keyword evidence="3" id="KW-0645">Protease</keyword>
<dbReference type="InterPro" id="IPR023828">
    <property type="entry name" value="Peptidase_S8_Ser-AS"/>
</dbReference>
<evidence type="ECO:0000256" key="1">
    <source>
        <dbReference type="ARBA" id="ARBA00011073"/>
    </source>
</evidence>
<evidence type="ECO:0000259" key="8">
    <source>
        <dbReference type="Pfam" id="PF00082"/>
    </source>
</evidence>
<dbReference type="PROSITE" id="PS51892">
    <property type="entry name" value="SUBTILASE"/>
    <property type="match status" value="1"/>
</dbReference>
<dbReference type="PANTHER" id="PTHR43806">
    <property type="entry name" value="PEPTIDASE S8"/>
    <property type="match status" value="1"/>
</dbReference>
<dbReference type="InterPro" id="IPR000209">
    <property type="entry name" value="Peptidase_S8/S53_dom"/>
</dbReference>
<reference evidence="11" key="1">
    <citation type="journal article" date="2021" name="PeerJ">
        <title>Extensive microbial diversity within the chicken gut microbiome revealed by metagenomics and culture.</title>
        <authorList>
            <person name="Gilroy R."/>
            <person name="Ravi A."/>
            <person name="Getino M."/>
            <person name="Pursley I."/>
            <person name="Horton D.L."/>
            <person name="Alikhan N.F."/>
            <person name="Baker D."/>
            <person name="Gharbi K."/>
            <person name="Hall N."/>
            <person name="Watson M."/>
            <person name="Adriaenssens E.M."/>
            <person name="Foster-Nyarko E."/>
            <person name="Jarju S."/>
            <person name="Secka A."/>
            <person name="Antonio M."/>
            <person name="Oren A."/>
            <person name="Chaudhuri R.R."/>
            <person name="La Ragione R."/>
            <person name="Hildebrand F."/>
            <person name="Pallen M.J."/>
        </authorList>
    </citation>
    <scope>NUCLEOTIDE SEQUENCE</scope>
    <source>
        <strain evidence="11">ChiGjej4B4-7305</strain>
    </source>
</reference>
<accession>A0A9D2J5Y3</accession>
<dbReference type="Gene3D" id="3.40.50.200">
    <property type="entry name" value="Peptidase S8/S53 domain"/>
    <property type="match status" value="1"/>
</dbReference>
<organism evidence="11 12">
    <name type="scientific">Candidatus Ruania gallistercoris</name>
    <dbReference type="NCBI Taxonomy" id="2838746"/>
    <lineage>
        <taxon>Bacteria</taxon>
        <taxon>Bacillati</taxon>
        <taxon>Actinomycetota</taxon>
        <taxon>Actinomycetes</taxon>
        <taxon>Micrococcales</taxon>
        <taxon>Ruaniaceae</taxon>
        <taxon>Ruania</taxon>
    </lineage>
</organism>
<dbReference type="Proteomes" id="UP000824037">
    <property type="component" value="Unassembled WGS sequence"/>
</dbReference>
<comment type="caution">
    <text evidence="11">The sequence shown here is derived from an EMBL/GenBank/DDBJ whole genome shotgun (WGS) entry which is preliminary data.</text>
</comment>
<dbReference type="GO" id="GO:0004252">
    <property type="term" value="F:serine-type endopeptidase activity"/>
    <property type="evidence" value="ECO:0007669"/>
    <property type="project" value="InterPro"/>
</dbReference>
<evidence type="ECO:0000256" key="4">
    <source>
        <dbReference type="ARBA" id="ARBA00022729"/>
    </source>
</evidence>
<dbReference type="Pfam" id="PF06280">
    <property type="entry name" value="fn3_5"/>
    <property type="match status" value="1"/>
</dbReference>
<dbReference type="InterPro" id="IPR010435">
    <property type="entry name" value="C5a/SBT2-like_Fn3"/>
</dbReference>
<feature type="domain" description="PA" evidence="9">
    <location>
        <begin position="15"/>
        <end position="99"/>
    </location>
</feature>
<dbReference type="InterPro" id="IPR046450">
    <property type="entry name" value="PA_dom_sf"/>
</dbReference>
<feature type="non-terminal residue" evidence="11">
    <location>
        <position position="1"/>
    </location>
</feature>
<dbReference type="InterPro" id="IPR003137">
    <property type="entry name" value="PA_domain"/>
</dbReference>
<dbReference type="Pfam" id="PF02225">
    <property type="entry name" value="PA"/>
    <property type="match status" value="1"/>
</dbReference>
<keyword evidence="2" id="KW-0964">Secreted</keyword>
<dbReference type="GO" id="GO:0006508">
    <property type="term" value="P:proteolysis"/>
    <property type="evidence" value="ECO:0007669"/>
    <property type="project" value="UniProtKB-KW"/>
</dbReference>
<dbReference type="CDD" id="cd04818">
    <property type="entry name" value="PA_subtilisin_1"/>
    <property type="match status" value="1"/>
</dbReference>
<keyword evidence="6" id="KW-0720">Serine protease</keyword>
<gene>
    <name evidence="11" type="ORF">H9815_18975</name>
</gene>
<name>A0A9D2J5Y3_9MICO</name>
<reference evidence="11" key="2">
    <citation type="submission" date="2021-04" db="EMBL/GenBank/DDBJ databases">
        <authorList>
            <person name="Gilroy R."/>
        </authorList>
    </citation>
    <scope>NUCLEOTIDE SEQUENCE</scope>
    <source>
        <strain evidence="11">ChiGjej4B4-7305</strain>
    </source>
</reference>
<dbReference type="EMBL" id="DXBY01000326">
    <property type="protein sequence ID" value="HIZ37866.1"/>
    <property type="molecule type" value="Genomic_DNA"/>
</dbReference>
<dbReference type="InterPro" id="IPR050131">
    <property type="entry name" value="Peptidase_S8_subtilisin-like"/>
</dbReference>
<evidence type="ECO:0000259" key="10">
    <source>
        <dbReference type="Pfam" id="PF06280"/>
    </source>
</evidence>
<evidence type="ECO:0000256" key="6">
    <source>
        <dbReference type="ARBA" id="ARBA00022825"/>
    </source>
</evidence>
<evidence type="ECO:0000313" key="12">
    <source>
        <dbReference type="Proteomes" id="UP000824037"/>
    </source>
</evidence>
<feature type="domain" description="Peptidase S8/S53" evidence="8">
    <location>
        <begin position="104"/>
        <end position="226"/>
    </location>
</feature>
<comment type="caution">
    <text evidence="7">Lacks conserved residue(s) required for the propagation of feature annotation.</text>
</comment>
<dbReference type="Gene3D" id="3.50.30.30">
    <property type="match status" value="1"/>
</dbReference>
<dbReference type="SUPFAM" id="SSF52025">
    <property type="entry name" value="PA domain"/>
    <property type="match status" value="1"/>
</dbReference>
<dbReference type="InterPro" id="IPR036852">
    <property type="entry name" value="Peptidase_S8/S53_dom_sf"/>
</dbReference>
<evidence type="ECO:0000256" key="2">
    <source>
        <dbReference type="ARBA" id="ARBA00022512"/>
    </source>
</evidence>
<sequence>TTASGSPEIPTSGGGPLALPAAGEEEACEPLTGDFTDQIVVVFRGTCAFYDKALNVQESGAAGVVLANNVPGLINPTVEGEIPITIPVAAVSLESGTAIVAAVEAGEATDLAWTDELSSEPSPTGGLISSFSSYGMTADLKLKPDLGAPGGQIWSTIPLEQGGYGSKSGTSMSSPHVAGAAALLLEARDLSPAQVKDLMSNTADPALWALSPDQGLLGPAFRQGAGMLDIDAAILATTSVTPRALSLGESEDGPVTETLGPVTETLTVTNAGDEPVSYTVSVEDAVATGGDPDNPSFFSAPSTVEVPGSVSVGAGESASFDVTIAPNADLTLSQYGGYVVLTPEEGEPVRVPYAGFAGDYQSLPLMTDVGYGLPTLGSLAECERFIGVDCVMGGSYDLEPEGTTYTMKDGDVPTMLVHLEHPAQSLQMTVYASDDGERGAQFGPTATFLDEEYLGRHPGDASFQPYTWDGRLDAGNQRGERNTDWRVPDGDYIVEITAVSALGDAADADESQTVYTSEFTIDRNNNGNPWWETAIQMLGVPFHLWDDVFCAITGVCPGPGHGGGR</sequence>
<evidence type="ECO:0000313" key="11">
    <source>
        <dbReference type="EMBL" id="HIZ37866.1"/>
    </source>
</evidence>
<evidence type="ECO:0000256" key="7">
    <source>
        <dbReference type="PROSITE-ProRule" id="PRU01240"/>
    </source>
</evidence>
<dbReference type="SUPFAM" id="SSF52743">
    <property type="entry name" value="Subtilisin-like"/>
    <property type="match status" value="1"/>
</dbReference>
<comment type="similarity">
    <text evidence="1 7">Belongs to the peptidase S8 family.</text>
</comment>
<dbReference type="PROSITE" id="PS00138">
    <property type="entry name" value="SUBTILASE_SER"/>
    <property type="match status" value="1"/>
</dbReference>
<protein>
    <submittedName>
        <fullName evidence="11">S8 family serine peptidase</fullName>
    </submittedName>
</protein>
<dbReference type="PANTHER" id="PTHR43806:SF11">
    <property type="entry name" value="CEREVISIN-RELATED"/>
    <property type="match status" value="1"/>
</dbReference>
<evidence type="ECO:0000259" key="9">
    <source>
        <dbReference type="Pfam" id="PF02225"/>
    </source>
</evidence>
<keyword evidence="5" id="KW-0378">Hydrolase</keyword>
<feature type="domain" description="C5a peptidase/Subtilisin-like protease SBT2-like Fn3-like" evidence="10">
    <location>
        <begin position="263"/>
        <end position="353"/>
    </location>
</feature>